<dbReference type="AlphaFoldDB" id="A0AAD3SNY4"/>
<accession>A0AAD3SNY4</accession>
<dbReference type="PANTHER" id="PTHR24282">
    <property type="entry name" value="CYTOCHROME P450 FAMILY MEMBER"/>
    <property type="match status" value="1"/>
</dbReference>
<dbReference type="InterPro" id="IPR050665">
    <property type="entry name" value="Cytochrome_P450_Monooxygen"/>
</dbReference>
<keyword evidence="8 11" id="KW-0408">Iron</keyword>
<evidence type="ECO:0000256" key="2">
    <source>
        <dbReference type="ARBA" id="ARBA00010617"/>
    </source>
</evidence>
<dbReference type="PROSITE" id="PS00086">
    <property type="entry name" value="CYTOCHROME_P450"/>
    <property type="match status" value="1"/>
</dbReference>
<evidence type="ECO:0000256" key="5">
    <source>
        <dbReference type="ARBA" id="ARBA00022723"/>
    </source>
</evidence>
<comment type="caution">
    <text evidence="14">The sequence shown here is derived from an EMBL/GenBank/DDBJ whole genome shotgun (WGS) entry which is preliminary data.</text>
</comment>
<protein>
    <recommendedName>
        <fullName evidence="16">Cytochrome P450</fullName>
    </recommendedName>
</protein>
<evidence type="ECO:0000256" key="3">
    <source>
        <dbReference type="ARBA" id="ARBA00022617"/>
    </source>
</evidence>
<dbReference type="PANTHER" id="PTHR24282:SF255">
    <property type="entry name" value="CYTOCHROME P450 72A11-RELATED"/>
    <property type="match status" value="1"/>
</dbReference>
<sequence>MKLGKLSLPAGVLVNLAIVLAHQDEEIWGNDAKEFKPERFSEGISKAIEGNISFFPFGWGPRICLGQNFAMIEAKMAMAMILQHFSFELSPTYAHAPTTILTLQPQFGAQVILHRL</sequence>
<comment type="subcellular location">
    <subcellularLocation>
        <location evidence="1">Membrane</location>
    </subcellularLocation>
</comment>
<gene>
    <name evidence="14" type="ORF">Nepgr_016041</name>
</gene>
<dbReference type="InterPro" id="IPR017972">
    <property type="entry name" value="Cyt_P450_CS"/>
</dbReference>
<keyword evidence="13" id="KW-0732">Signal</keyword>
<organism evidence="14 15">
    <name type="scientific">Nepenthes gracilis</name>
    <name type="common">Slender pitcher plant</name>
    <dbReference type="NCBI Taxonomy" id="150966"/>
    <lineage>
        <taxon>Eukaryota</taxon>
        <taxon>Viridiplantae</taxon>
        <taxon>Streptophyta</taxon>
        <taxon>Embryophyta</taxon>
        <taxon>Tracheophyta</taxon>
        <taxon>Spermatophyta</taxon>
        <taxon>Magnoliopsida</taxon>
        <taxon>eudicotyledons</taxon>
        <taxon>Gunneridae</taxon>
        <taxon>Pentapetalae</taxon>
        <taxon>Caryophyllales</taxon>
        <taxon>Nepenthaceae</taxon>
        <taxon>Nepenthes</taxon>
    </lineage>
</organism>
<evidence type="ECO:0000256" key="12">
    <source>
        <dbReference type="RuleBase" id="RU000461"/>
    </source>
</evidence>
<dbReference type="InterPro" id="IPR002401">
    <property type="entry name" value="Cyt_P450_E_grp-I"/>
</dbReference>
<keyword evidence="3 11" id="KW-0349">Heme</keyword>
<comment type="similarity">
    <text evidence="2 12">Belongs to the cytochrome P450 family.</text>
</comment>
<dbReference type="InterPro" id="IPR036396">
    <property type="entry name" value="Cyt_P450_sf"/>
</dbReference>
<keyword evidence="15" id="KW-1185">Reference proteome</keyword>
<evidence type="ECO:0000256" key="4">
    <source>
        <dbReference type="ARBA" id="ARBA00022692"/>
    </source>
</evidence>
<evidence type="ECO:0000313" key="15">
    <source>
        <dbReference type="Proteomes" id="UP001279734"/>
    </source>
</evidence>
<reference evidence="14" key="1">
    <citation type="submission" date="2023-05" db="EMBL/GenBank/DDBJ databases">
        <title>Nepenthes gracilis genome sequencing.</title>
        <authorList>
            <person name="Fukushima K."/>
        </authorList>
    </citation>
    <scope>NUCLEOTIDE SEQUENCE</scope>
    <source>
        <strain evidence="14">SING2019-196</strain>
    </source>
</reference>
<keyword evidence="5 11" id="KW-0479">Metal-binding</keyword>
<evidence type="ECO:0000256" key="1">
    <source>
        <dbReference type="ARBA" id="ARBA00004370"/>
    </source>
</evidence>
<dbReference type="Pfam" id="PF00067">
    <property type="entry name" value="p450"/>
    <property type="match status" value="1"/>
</dbReference>
<comment type="cofactor">
    <cofactor evidence="11">
        <name>heme</name>
        <dbReference type="ChEBI" id="CHEBI:30413"/>
    </cofactor>
</comment>
<dbReference type="GO" id="GO:0004497">
    <property type="term" value="F:monooxygenase activity"/>
    <property type="evidence" value="ECO:0007669"/>
    <property type="project" value="UniProtKB-KW"/>
</dbReference>
<evidence type="ECO:0000256" key="10">
    <source>
        <dbReference type="ARBA" id="ARBA00023136"/>
    </source>
</evidence>
<dbReference type="GO" id="GO:0016020">
    <property type="term" value="C:membrane"/>
    <property type="evidence" value="ECO:0007669"/>
    <property type="project" value="UniProtKB-SubCell"/>
</dbReference>
<evidence type="ECO:0000256" key="6">
    <source>
        <dbReference type="ARBA" id="ARBA00022989"/>
    </source>
</evidence>
<dbReference type="GO" id="GO:0005506">
    <property type="term" value="F:iron ion binding"/>
    <property type="evidence" value="ECO:0007669"/>
    <property type="project" value="InterPro"/>
</dbReference>
<dbReference type="EMBL" id="BSYO01000013">
    <property type="protein sequence ID" value="GMH14200.1"/>
    <property type="molecule type" value="Genomic_DNA"/>
</dbReference>
<evidence type="ECO:0000256" key="9">
    <source>
        <dbReference type="ARBA" id="ARBA00023033"/>
    </source>
</evidence>
<dbReference type="SUPFAM" id="SSF48264">
    <property type="entry name" value="Cytochrome P450"/>
    <property type="match status" value="1"/>
</dbReference>
<feature type="signal peptide" evidence="13">
    <location>
        <begin position="1"/>
        <end position="21"/>
    </location>
</feature>
<keyword evidence="9 12" id="KW-0503">Monooxygenase</keyword>
<evidence type="ECO:0000256" key="7">
    <source>
        <dbReference type="ARBA" id="ARBA00023002"/>
    </source>
</evidence>
<name>A0AAD3SNY4_NEPGR</name>
<keyword evidence="7 12" id="KW-0560">Oxidoreductase</keyword>
<feature type="binding site" description="axial binding residue" evidence="11">
    <location>
        <position position="64"/>
    </location>
    <ligand>
        <name>heme</name>
        <dbReference type="ChEBI" id="CHEBI:30413"/>
    </ligand>
    <ligandPart>
        <name>Fe</name>
        <dbReference type="ChEBI" id="CHEBI:18248"/>
    </ligandPart>
</feature>
<dbReference type="InterPro" id="IPR001128">
    <property type="entry name" value="Cyt_P450"/>
</dbReference>
<evidence type="ECO:0000313" key="14">
    <source>
        <dbReference type="EMBL" id="GMH14200.1"/>
    </source>
</evidence>
<evidence type="ECO:0000256" key="11">
    <source>
        <dbReference type="PIRSR" id="PIRSR602401-1"/>
    </source>
</evidence>
<keyword evidence="6" id="KW-1133">Transmembrane helix</keyword>
<evidence type="ECO:0008006" key="16">
    <source>
        <dbReference type="Google" id="ProtNLM"/>
    </source>
</evidence>
<feature type="chain" id="PRO_5041967360" description="Cytochrome P450" evidence="13">
    <location>
        <begin position="22"/>
        <end position="116"/>
    </location>
</feature>
<evidence type="ECO:0000256" key="13">
    <source>
        <dbReference type="SAM" id="SignalP"/>
    </source>
</evidence>
<dbReference type="GO" id="GO:0016705">
    <property type="term" value="F:oxidoreductase activity, acting on paired donors, with incorporation or reduction of molecular oxygen"/>
    <property type="evidence" value="ECO:0007669"/>
    <property type="project" value="InterPro"/>
</dbReference>
<dbReference type="PRINTS" id="PR00463">
    <property type="entry name" value="EP450I"/>
</dbReference>
<proteinExistence type="inferred from homology"/>
<dbReference type="Gene3D" id="1.10.630.10">
    <property type="entry name" value="Cytochrome P450"/>
    <property type="match status" value="1"/>
</dbReference>
<keyword evidence="4" id="KW-0812">Transmembrane</keyword>
<dbReference type="GO" id="GO:0020037">
    <property type="term" value="F:heme binding"/>
    <property type="evidence" value="ECO:0007669"/>
    <property type="project" value="InterPro"/>
</dbReference>
<dbReference type="Proteomes" id="UP001279734">
    <property type="component" value="Unassembled WGS sequence"/>
</dbReference>
<evidence type="ECO:0000256" key="8">
    <source>
        <dbReference type="ARBA" id="ARBA00023004"/>
    </source>
</evidence>
<keyword evidence="10" id="KW-0472">Membrane</keyword>